<feature type="domain" description="NlpC/P60" evidence="8">
    <location>
        <begin position="274"/>
        <end position="392"/>
    </location>
</feature>
<dbReference type="Gene3D" id="3.90.1720.10">
    <property type="entry name" value="endopeptidase domain like (from Nostoc punctiforme)"/>
    <property type="match status" value="1"/>
</dbReference>
<dbReference type="EMBL" id="PVXN01000005">
    <property type="protein sequence ID" value="PRR76614.1"/>
    <property type="molecule type" value="Genomic_DNA"/>
</dbReference>
<evidence type="ECO:0000256" key="6">
    <source>
        <dbReference type="SAM" id="Coils"/>
    </source>
</evidence>
<dbReference type="RefSeq" id="WP_242976272.1">
    <property type="nucleotide sequence ID" value="NZ_PVXN01000005.1"/>
</dbReference>
<dbReference type="GO" id="GO:0008234">
    <property type="term" value="F:cysteine-type peptidase activity"/>
    <property type="evidence" value="ECO:0007669"/>
    <property type="project" value="UniProtKB-KW"/>
</dbReference>
<dbReference type="PROSITE" id="PS51935">
    <property type="entry name" value="NLPC_P60"/>
    <property type="match status" value="1"/>
</dbReference>
<protein>
    <submittedName>
        <fullName evidence="9">Murein DD-endopeptidase MepH</fullName>
        <ecNumber evidence="9">3.4.-.-</ecNumber>
    </submittedName>
</protein>
<dbReference type="Pfam" id="PF24568">
    <property type="entry name" value="CC_PcsB"/>
    <property type="match status" value="1"/>
</dbReference>
<evidence type="ECO:0000313" key="9">
    <source>
        <dbReference type="EMBL" id="PRR76614.1"/>
    </source>
</evidence>
<dbReference type="AlphaFoldDB" id="A0A2T0AZH7"/>
<evidence type="ECO:0000259" key="8">
    <source>
        <dbReference type="PROSITE" id="PS51935"/>
    </source>
</evidence>
<accession>A0A2T0AZH7</accession>
<comment type="similarity">
    <text evidence="1">Belongs to the peptidase C40 family.</text>
</comment>
<feature type="coiled-coil region" evidence="6">
    <location>
        <begin position="143"/>
        <end position="226"/>
    </location>
</feature>
<dbReference type="InterPro" id="IPR051202">
    <property type="entry name" value="Peptidase_C40"/>
</dbReference>
<evidence type="ECO:0000256" key="4">
    <source>
        <dbReference type="ARBA" id="ARBA00022801"/>
    </source>
</evidence>
<dbReference type="Pfam" id="PF00877">
    <property type="entry name" value="NLPC_P60"/>
    <property type="match status" value="1"/>
</dbReference>
<feature type="signal peptide" evidence="7">
    <location>
        <begin position="1"/>
        <end position="30"/>
    </location>
</feature>
<dbReference type="PANTHER" id="PTHR47053:SF1">
    <property type="entry name" value="MUREIN DD-ENDOPEPTIDASE MEPH-RELATED"/>
    <property type="match status" value="1"/>
</dbReference>
<name>A0A2T0AZH7_9CLOT</name>
<dbReference type="PANTHER" id="PTHR47053">
    <property type="entry name" value="MUREIN DD-ENDOPEPTIDASE MEPH-RELATED"/>
    <property type="match status" value="1"/>
</dbReference>
<comment type="caution">
    <text evidence="9">The sequence shown here is derived from an EMBL/GenBank/DDBJ whole genome shotgun (WGS) entry which is preliminary data.</text>
</comment>
<dbReference type="InterPro" id="IPR000064">
    <property type="entry name" value="NLP_P60_dom"/>
</dbReference>
<keyword evidence="10" id="KW-1185">Reference proteome</keyword>
<evidence type="ECO:0000313" key="10">
    <source>
        <dbReference type="Proteomes" id="UP000239614"/>
    </source>
</evidence>
<evidence type="ECO:0000256" key="7">
    <source>
        <dbReference type="SAM" id="SignalP"/>
    </source>
</evidence>
<dbReference type="InterPro" id="IPR057309">
    <property type="entry name" value="PcsB_CC"/>
</dbReference>
<gene>
    <name evidence="9" type="primary">mepH</name>
    <name evidence="9" type="ORF">CPAL_02850</name>
</gene>
<dbReference type="SUPFAM" id="SSF54001">
    <property type="entry name" value="Cysteine proteinases"/>
    <property type="match status" value="1"/>
</dbReference>
<feature type="chain" id="PRO_5015578794" evidence="7">
    <location>
        <begin position="31"/>
        <end position="392"/>
    </location>
</feature>
<dbReference type="Gene3D" id="6.10.250.3150">
    <property type="match status" value="1"/>
</dbReference>
<proteinExistence type="inferred from homology"/>
<feature type="coiled-coil region" evidence="6">
    <location>
        <begin position="41"/>
        <end position="96"/>
    </location>
</feature>
<dbReference type="Proteomes" id="UP000239614">
    <property type="component" value="Unassembled WGS sequence"/>
</dbReference>
<reference evidence="9 10" key="1">
    <citation type="submission" date="2018-03" db="EMBL/GenBank/DDBJ databases">
        <title>Genome sequence of Clostridium thermopalmarium DSM 5974.</title>
        <authorList>
            <person name="Poehlein A."/>
            <person name="Daniel R."/>
        </authorList>
    </citation>
    <scope>NUCLEOTIDE SEQUENCE [LARGE SCALE GENOMIC DNA]</scope>
    <source>
        <strain evidence="9 10">DSM 5974</strain>
    </source>
</reference>
<keyword evidence="4 9" id="KW-0378">Hydrolase</keyword>
<keyword evidence="2" id="KW-0645">Protease</keyword>
<sequence length="392" mass="44803">MKRIALMKKALTYLMLMFIAVVSVHKPVSAEPTANQRQNQRFEIEQKIENLDMQIEEVMDKIEDNKKQRAKIQEDIKSAEKDLKQAEGDIEDEQELYNERMRVMYMNGSFGYLDVILGAKDLSDLYAKIEAVKKLTELDKEIVKELKEKQESLKDKKDKLNKQNGTLVALNKENNEKLNKLKADKEVQKKLIEEAERQDRLYAASIEIAQSEVNKTLEKIETKSKETTNKEIANEKTINDETINNETINKENINKETTNKKSTSKVRLSRGSIAVSGSDVVAYASKFLGTPYLWGGTTPEGFDCSGFTQYVYKHFGINVGRTTKNQIYDGYAVSRDQLQPGDLVFYGKNGIPSHMGIYIGDGMYIHAPRTGDVIKISPYDRKDYITARRVIR</sequence>
<keyword evidence="3 7" id="KW-0732">Signal</keyword>
<evidence type="ECO:0000256" key="3">
    <source>
        <dbReference type="ARBA" id="ARBA00022729"/>
    </source>
</evidence>
<evidence type="ECO:0000256" key="5">
    <source>
        <dbReference type="ARBA" id="ARBA00022807"/>
    </source>
</evidence>
<keyword evidence="5" id="KW-0788">Thiol protease</keyword>
<organism evidence="9 10">
    <name type="scientific">Clostridium thermopalmarium DSM 5974</name>
    <dbReference type="NCBI Taxonomy" id="1121340"/>
    <lineage>
        <taxon>Bacteria</taxon>
        <taxon>Bacillati</taxon>
        <taxon>Bacillota</taxon>
        <taxon>Clostridia</taxon>
        <taxon>Eubacteriales</taxon>
        <taxon>Clostridiaceae</taxon>
        <taxon>Clostridium</taxon>
    </lineage>
</organism>
<dbReference type="InterPro" id="IPR038765">
    <property type="entry name" value="Papain-like_cys_pep_sf"/>
</dbReference>
<evidence type="ECO:0000256" key="2">
    <source>
        <dbReference type="ARBA" id="ARBA00022670"/>
    </source>
</evidence>
<dbReference type="EC" id="3.4.-.-" evidence="9"/>
<keyword evidence="6" id="KW-0175">Coiled coil</keyword>
<dbReference type="GO" id="GO:0006508">
    <property type="term" value="P:proteolysis"/>
    <property type="evidence" value="ECO:0007669"/>
    <property type="project" value="UniProtKB-KW"/>
</dbReference>
<evidence type="ECO:0000256" key="1">
    <source>
        <dbReference type="ARBA" id="ARBA00007074"/>
    </source>
</evidence>